<evidence type="ECO:0000313" key="2">
    <source>
        <dbReference type="EMBL" id="MBL1080078.1"/>
    </source>
</evidence>
<organism evidence="2 3">
    <name type="scientific">Nocardia acididurans</name>
    <dbReference type="NCBI Taxonomy" id="2802282"/>
    <lineage>
        <taxon>Bacteria</taxon>
        <taxon>Bacillati</taxon>
        <taxon>Actinomycetota</taxon>
        <taxon>Actinomycetes</taxon>
        <taxon>Mycobacteriales</taxon>
        <taxon>Nocardiaceae</taxon>
        <taxon>Nocardia</taxon>
    </lineage>
</organism>
<evidence type="ECO:0000259" key="1">
    <source>
        <dbReference type="Pfam" id="PF26526"/>
    </source>
</evidence>
<dbReference type="Pfam" id="PF26526">
    <property type="entry name" value="DUF8175"/>
    <property type="match status" value="1"/>
</dbReference>
<keyword evidence="3" id="KW-1185">Reference proteome</keyword>
<gene>
    <name evidence="2" type="ORF">JK358_37345</name>
</gene>
<proteinExistence type="predicted"/>
<dbReference type="EMBL" id="JAERRJ010000024">
    <property type="protein sequence ID" value="MBL1080078.1"/>
    <property type="molecule type" value="Genomic_DNA"/>
</dbReference>
<dbReference type="Proteomes" id="UP000602198">
    <property type="component" value="Unassembled WGS sequence"/>
</dbReference>
<evidence type="ECO:0000313" key="3">
    <source>
        <dbReference type="Proteomes" id="UP000602198"/>
    </source>
</evidence>
<protein>
    <recommendedName>
        <fullName evidence="1">DUF8175 domain-containing protein</fullName>
    </recommendedName>
</protein>
<feature type="domain" description="DUF8175" evidence="1">
    <location>
        <begin position="23"/>
        <end position="182"/>
    </location>
</feature>
<accession>A0ABS1MLA9</accession>
<comment type="caution">
    <text evidence="2">The sequence shown here is derived from an EMBL/GenBank/DDBJ whole genome shotgun (WGS) entry which is preliminary data.</text>
</comment>
<reference evidence="2 3" key="1">
    <citation type="submission" date="2021-01" db="EMBL/GenBank/DDBJ databases">
        <title>WGS of actinomycetes isolated from Thailand.</title>
        <authorList>
            <person name="Thawai C."/>
        </authorList>
    </citation>
    <scope>NUCLEOTIDE SEQUENCE [LARGE SCALE GENOMIC DNA]</scope>
    <source>
        <strain evidence="2 3">LPG 2</strain>
    </source>
</reference>
<sequence length="196" mass="20259">MLMLTVACGGHNEPATATVDAAPDPQRAPAELRWEPYQGVELPVSSVDGPAKIAAAATGYSHTPQGAALAAIQHSTRLSLAPDGSWAAVAAASVVSGPGKDAWVLARARISITGPATAALVPTLLGYRITSYQPERVAVTVYARYPDDSLAAFHQTVAWVGGDWRLDLSAPSESNTAPVEAISVIPADLVTLEAHS</sequence>
<dbReference type="InterPro" id="IPR058488">
    <property type="entry name" value="DUF8175"/>
</dbReference>
<name>A0ABS1MLA9_9NOCA</name>